<feature type="non-terminal residue" evidence="2">
    <location>
        <position position="1"/>
    </location>
</feature>
<evidence type="ECO:0000313" key="1">
    <source>
        <dbReference type="Proteomes" id="UP000694871"/>
    </source>
</evidence>
<dbReference type="Gene3D" id="3.40.50.1820">
    <property type="entry name" value="alpha/beta hydrolase"/>
    <property type="match status" value="1"/>
</dbReference>
<protein>
    <submittedName>
        <fullName evidence="2">Testis-expressed sequence 30 protein</fullName>
    </submittedName>
</protein>
<feature type="non-terminal residue" evidence="2">
    <location>
        <position position="77"/>
    </location>
</feature>
<proteinExistence type="predicted"/>
<evidence type="ECO:0000313" key="2">
    <source>
        <dbReference type="RefSeq" id="XP_015284203.1"/>
    </source>
</evidence>
<organism evidence="1 2">
    <name type="scientific">Gekko japonicus</name>
    <name type="common">Schlegel's Japanese gecko</name>
    <dbReference type="NCBI Taxonomy" id="146911"/>
    <lineage>
        <taxon>Eukaryota</taxon>
        <taxon>Metazoa</taxon>
        <taxon>Chordata</taxon>
        <taxon>Craniata</taxon>
        <taxon>Vertebrata</taxon>
        <taxon>Euteleostomi</taxon>
        <taxon>Lepidosauria</taxon>
        <taxon>Squamata</taxon>
        <taxon>Bifurcata</taxon>
        <taxon>Gekkota</taxon>
        <taxon>Gekkonidae</taxon>
        <taxon>Gekkoninae</taxon>
        <taxon>Gekko</taxon>
    </lineage>
</organism>
<dbReference type="InterPro" id="IPR029058">
    <property type="entry name" value="AB_hydrolase_fold"/>
</dbReference>
<dbReference type="GeneID" id="107125273"/>
<gene>
    <name evidence="2" type="primary">TEX30</name>
</gene>
<reference evidence="2" key="1">
    <citation type="submission" date="2025-08" db="UniProtKB">
        <authorList>
            <consortium name="RefSeq"/>
        </authorList>
    </citation>
    <scope>IDENTIFICATION</scope>
</reference>
<name>A0ABM1LE16_GEKJA</name>
<sequence>AKVKIPFGNKYLDAVFSIPAKILPYAVILTHGASGDMNFSHLTSLANYLVSHGVLCLRFTCKGLNIAYRTKAYKAVL</sequence>
<dbReference type="RefSeq" id="XP_015284203.1">
    <property type="nucleotide sequence ID" value="XM_015428717.1"/>
</dbReference>
<dbReference type="Proteomes" id="UP000694871">
    <property type="component" value="Unplaced"/>
</dbReference>
<accession>A0ABM1LE16</accession>
<keyword evidence="1" id="KW-1185">Reference proteome</keyword>